<gene>
    <name evidence="1" type="ORF">DPMN_062640</name>
</gene>
<name>A0A9D4C929_DREPO</name>
<evidence type="ECO:0000313" key="1">
    <source>
        <dbReference type="EMBL" id="KAH3719768.1"/>
    </source>
</evidence>
<accession>A0A9D4C929</accession>
<dbReference type="Proteomes" id="UP000828390">
    <property type="component" value="Unassembled WGS sequence"/>
</dbReference>
<dbReference type="EMBL" id="JAIWYP010000013">
    <property type="protein sequence ID" value="KAH3719768.1"/>
    <property type="molecule type" value="Genomic_DNA"/>
</dbReference>
<proteinExistence type="predicted"/>
<comment type="caution">
    <text evidence="1">The sequence shown here is derived from an EMBL/GenBank/DDBJ whole genome shotgun (WGS) entry which is preliminary data.</text>
</comment>
<sequence>MWSESRNVVPFAFESHFHWSQVKVAGIAGPVDSYTGWGNKGSGEWISVVLTRFLVGHVGEGI</sequence>
<protein>
    <submittedName>
        <fullName evidence="1">Uncharacterized protein</fullName>
    </submittedName>
</protein>
<keyword evidence="2" id="KW-1185">Reference proteome</keyword>
<dbReference type="AlphaFoldDB" id="A0A9D4C929"/>
<reference evidence="1" key="1">
    <citation type="journal article" date="2019" name="bioRxiv">
        <title>The Genome of the Zebra Mussel, Dreissena polymorpha: A Resource for Invasive Species Research.</title>
        <authorList>
            <person name="McCartney M.A."/>
            <person name="Auch B."/>
            <person name="Kono T."/>
            <person name="Mallez S."/>
            <person name="Zhang Y."/>
            <person name="Obille A."/>
            <person name="Becker A."/>
            <person name="Abrahante J.E."/>
            <person name="Garbe J."/>
            <person name="Badalamenti J.P."/>
            <person name="Herman A."/>
            <person name="Mangelson H."/>
            <person name="Liachko I."/>
            <person name="Sullivan S."/>
            <person name="Sone E.D."/>
            <person name="Koren S."/>
            <person name="Silverstein K.A.T."/>
            <person name="Beckman K.B."/>
            <person name="Gohl D.M."/>
        </authorList>
    </citation>
    <scope>NUCLEOTIDE SEQUENCE</scope>
    <source>
        <strain evidence="1">Duluth1</strain>
        <tissue evidence="1">Whole animal</tissue>
    </source>
</reference>
<organism evidence="1 2">
    <name type="scientific">Dreissena polymorpha</name>
    <name type="common">Zebra mussel</name>
    <name type="synonym">Mytilus polymorpha</name>
    <dbReference type="NCBI Taxonomy" id="45954"/>
    <lineage>
        <taxon>Eukaryota</taxon>
        <taxon>Metazoa</taxon>
        <taxon>Spiralia</taxon>
        <taxon>Lophotrochozoa</taxon>
        <taxon>Mollusca</taxon>
        <taxon>Bivalvia</taxon>
        <taxon>Autobranchia</taxon>
        <taxon>Heteroconchia</taxon>
        <taxon>Euheterodonta</taxon>
        <taxon>Imparidentia</taxon>
        <taxon>Neoheterodontei</taxon>
        <taxon>Myida</taxon>
        <taxon>Dreissenoidea</taxon>
        <taxon>Dreissenidae</taxon>
        <taxon>Dreissena</taxon>
    </lineage>
</organism>
<reference evidence="1" key="2">
    <citation type="submission" date="2020-11" db="EMBL/GenBank/DDBJ databases">
        <authorList>
            <person name="McCartney M.A."/>
            <person name="Auch B."/>
            <person name="Kono T."/>
            <person name="Mallez S."/>
            <person name="Becker A."/>
            <person name="Gohl D.M."/>
            <person name="Silverstein K.A.T."/>
            <person name="Koren S."/>
            <person name="Bechman K.B."/>
            <person name="Herman A."/>
            <person name="Abrahante J.E."/>
            <person name="Garbe J."/>
        </authorList>
    </citation>
    <scope>NUCLEOTIDE SEQUENCE</scope>
    <source>
        <strain evidence="1">Duluth1</strain>
        <tissue evidence="1">Whole animal</tissue>
    </source>
</reference>
<evidence type="ECO:0000313" key="2">
    <source>
        <dbReference type="Proteomes" id="UP000828390"/>
    </source>
</evidence>